<evidence type="ECO:0000313" key="9">
    <source>
        <dbReference type="Proteomes" id="UP000319949"/>
    </source>
</evidence>
<dbReference type="SUPFAM" id="SSF52540">
    <property type="entry name" value="P-loop containing nucleoside triphosphate hydrolases"/>
    <property type="match status" value="1"/>
</dbReference>
<keyword evidence="2" id="KW-0813">Transport</keyword>
<accession>A0A560DK74</accession>
<feature type="transmembrane region" description="Helical" evidence="6">
    <location>
        <begin position="70"/>
        <end position="94"/>
    </location>
</feature>
<evidence type="ECO:0000256" key="4">
    <source>
        <dbReference type="ARBA" id="ARBA00022989"/>
    </source>
</evidence>
<reference evidence="8 9" key="1">
    <citation type="submission" date="2019-06" db="EMBL/GenBank/DDBJ databases">
        <title>Genomic Encyclopedia of Type Strains, Phase IV (KMG-V): Genome sequencing to study the core and pangenomes of soil and plant-associated prokaryotes.</title>
        <authorList>
            <person name="Whitman W."/>
        </authorList>
    </citation>
    <scope>NUCLEOTIDE SEQUENCE [LARGE SCALE GENOMIC DNA]</scope>
    <source>
        <strain evidence="8 9">BR 510</strain>
    </source>
</reference>
<name>A0A560DK74_9BRAD</name>
<dbReference type="InterPro" id="IPR027417">
    <property type="entry name" value="P-loop_NTPase"/>
</dbReference>
<feature type="domain" description="ABC transmembrane type-1" evidence="7">
    <location>
        <begin position="31"/>
        <end position="334"/>
    </location>
</feature>
<keyword evidence="3 6" id="KW-0812">Transmembrane</keyword>
<protein>
    <submittedName>
        <fullName evidence="8">Putative ATP-binding cassette transporter</fullName>
    </submittedName>
</protein>
<dbReference type="InterPro" id="IPR036640">
    <property type="entry name" value="ABC1_TM_sf"/>
</dbReference>
<dbReference type="GO" id="GO:0016887">
    <property type="term" value="F:ATP hydrolysis activity"/>
    <property type="evidence" value="ECO:0007669"/>
    <property type="project" value="InterPro"/>
</dbReference>
<dbReference type="Gene3D" id="1.20.1560.10">
    <property type="entry name" value="ABC transporter type 1, transmembrane domain"/>
    <property type="match status" value="1"/>
</dbReference>
<dbReference type="RefSeq" id="WP_063682932.1">
    <property type="nucleotide sequence ID" value="NZ_LVEM01000001.1"/>
</dbReference>
<evidence type="ECO:0000256" key="2">
    <source>
        <dbReference type="ARBA" id="ARBA00022448"/>
    </source>
</evidence>
<comment type="subcellular location">
    <subcellularLocation>
        <location evidence="1">Cell membrane</location>
        <topology evidence="1">Multi-pass membrane protein</topology>
    </subcellularLocation>
</comment>
<keyword evidence="4 6" id="KW-1133">Transmembrane helix</keyword>
<comment type="caution">
    <text evidence="8">The sequence shown here is derived from an EMBL/GenBank/DDBJ whole genome shotgun (WGS) entry which is preliminary data.</text>
</comment>
<evidence type="ECO:0000256" key="6">
    <source>
        <dbReference type="SAM" id="Phobius"/>
    </source>
</evidence>
<dbReference type="InterPro" id="IPR011527">
    <property type="entry name" value="ABC1_TM_dom"/>
</dbReference>
<dbReference type="Pfam" id="PF06472">
    <property type="entry name" value="ABC_membrane_2"/>
    <property type="match status" value="1"/>
</dbReference>
<dbReference type="GO" id="GO:0005524">
    <property type="term" value="F:ATP binding"/>
    <property type="evidence" value="ECO:0007669"/>
    <property type="project" value="UniProtKB-KW"/>
</dbReference>
<keyword evidence="8" id="KW-0067">ATP-binding</keyword>
<feature type="transmembrane region" description="Helical" evidence="6">
    <location>
        <begin position="30"/>
        <end position="50"/>
    </location>
</feature>
<feature type="transmembrane region" description="Helical" evidence="6">
    <location>
        <begin position="190"/>
        <end position="214"/>
    </location>
</feature>
<dbReference type="InterPro" id="IPR003439">
    <property type="entry name" value="ABC_transporter-like_ATP-bd"/>
</dbReference>
<dbReference type="OrthoDB" id="9810134at2"/>
<keyword evidence="8" id="KW-0547">Nucleotide-binding</keyword>
<keyword evidence="9" id="KW-1185">Reference proteome</keyword>
<dbReference type="GO" id="GO:0140359">
    <property type="term" value="F:ABC-type transporter activity"/>
    <property type="evidence" value="ECO:0007669"/>
    <property type="project" value="InterPro"/>
</dbReference>
<dbReference type="GO" id="GO:0005886">
    <property type="term" value="C:plasma membrane"/>
    <property type="evidence" value="ECO:0007669"/>
    <property type="project" value="UniProtKB-SubCell"/>
</dbReference>
<evidence type="ECO:0000256" key="1">
    <source>
        <dbReference type="ARBA" id="ARBA00004651"/>
    </source>
</evidence>
<sequence>MNRIASLGTSLREVARIAAPYFRSEERWSAALLFISIILAQLALVGAAVAENYWRNGFFQTLQDRDWDGFLVQSGLFSTIGVVFVLATVYQRYLTQWLAIRWRRWLTTQYLGKWLDGSVHYRAALAGGPIDNPDQRIADDIRQFIDGVISLIVGLLNAIARVVSFVAVLWTLSNLMPLQIFGESYVIPGYLVWAALIYAALGSVVTHLIGRHLIGIEFERERREANFRFALVRVRENGEAIAMMRGEASEREDLLGRFAEIARNWYRLMRWEQFVSLFAESYKYYSRYFPYFALAPLFFGGPMQLGAFMQAGSAFNSVHQAFSYFISSYVRIAELAATVQRLSQFELAMQESAFGSEAISSATDLVVDAENLVVSDAAGRELALLRRLALAPGETALLIGRSGAGKTSLLRAIVGIWPHVKGRAGRHAEPIMALPQRPTFRLERFDARSAIRHRQERTATNACVRCWPQSASVIWISRST</sequence>
<dbReference type="STRING" id="1803665.GCA_001641335_00702"/>
<gene>
    <name evidence="8" type="ORF">FBZ96_106566</name>
</gene>
<dbReference type="PROSITE" id="PS50929">
    <property type="entry name" value="ABC_TM1F"/>
    <property type="match status" value="1"/>
</dbReference>
<dbReference type="InterPro" id="IPR050835">
    <property type="entry name" value="ABC_transporter_sub-D"/>
</dbReference>
<evidence type="ECO:0000313" key="8">
    <source>
        <dbReference type="EMBL" id="TWA97510.1"/>
    </source>
</evidence>
<dbReference type="AlphaFoldDB" id="A0A560DK74"/>
<dbReference type="Pfam" id="PF00005">
    <property type="entry name" value="ABC_tran"/>
    <property type="match status" value="1"/>
</dbReference>
<proteinExistence type="predicted"/>
<dbReference type="Proteomes" id="UP000319949">
    <property type="component" value="Unassembled WGS sequence"/>
</dbReference>
<evidence type="ECO:0000259" key="7">
    <source>
        <dbReference type="PROSITE" id="PS50929"/>
    </source>
</evidence>
<evidence type="ECO:0000256" key="3">
    <source>
        <dbReference type="ARBA" id="ARBA00022692"/>
    </source>
</evidence>
<evidence type="ECO:0000256" key="5">
    <source>
        <dbReference type="ARBA" id="ARBA00023136"/>
    </source>
</evidence>
<dbReference type="Gene3D" id="3.40.50.300">
    <property type="entry name" value="P-loop containing nucleotide triphosphate hydrolases"/>
    <property type="match status" value="1"/>
</dbReference>
<dbReference type="SUPFAM" id="SSF90123">
    <property type="entry name" value="ABC transporter transmembrane region"/>
    <property type="match status" value="1"/>
</dbReference>
<dbReference type="EMBL" id="VITK01000006">
    <property type="protein sequence ID" value="TWA97510.1"/>
    <property type="molecule type" value="Genomic_DNA"/>
</dbReference>
<feature type="transmembrane region" description="Helical" evidence="6">
    <location>
        <begin position="144"/>
        <end position="170"/>
    </location>
</feature>
<organism evidence="8 9">
    <name type="scientific">Bradyrhizobium stylosanthis</name>
    <dbReference type="NCBI Taxonomy" id="1803665"/>
    <lineage>
        <taxon>Bacteria</taxon>
        <taxon>Pseudomonadati</taxon>
        <taxon>Pseudomonadota</taxon>
        <taxon>Alphaproteobacteria</taxon>
        <taxon>Hyphomicrobiales</taxon>
        <taxon>Nitrobacteraceae</taxon>
        <taxon>Bradyrhizobium</taxon>
    </lineage>
</organism>
<dbReference type="PANTHER" id="PTHR11384:SF59">
    <property type="entry name" value="LYSOSOMAL COBALAMIN TRANSPORTER ABCD4"/>
    <property type="match status" value="1"/>
</dbReference>
<dbReference type="PANTHER" id="PTHR11384">
    <property type="entry name" value="ATP-BINDING CASSETTE, SUB-FAMILY D MEMBER"/>
    <property type="match status" value="1"/>
</dbReference>
<keyword evidence="5 6" id="KW-0472">Membrane</keyword>
<feature type="transmembrane region" description="Helical" evidence="6">
    <location>
        <begin position="288"/>
        <end position="309"/>
    </location>
</feature>